<dbReference type="EMBL" id="HACG01029502">
    <property type="protein sequence ID" value="CEK76367.1"/>
    <property type="molecule type" value="Transcribed_RNA"/>
</dbReference>
<accession>A0A0B7A5Y1</accession>
<evidence type="ECO:0000313" key="3">
    <source>
        <dbReference type="EMBL" id="CEK76369.1"/>
    </source>
</evidence>
<evidence type="ECO:0000313" key="2">
    <source>
        <dbReference type="EMBL" id="CEK76367.1"/>
    </source>
</evidence>
<gene>
    <name evidence="3" type="primary">ORF99679</name>
    <name evidence="2" type="synonym">ORF99673</name>
    <name evidence="4" type="synonym">ORF99680</name>
</gene>
<sequence length="76" mass="8636">PYQTGRHEATDLTNPIITQAGPFQAGRQKSNRSYQSNHHSAVPNIFIVQLATNTRLDLVERPRAWTCRRHKALLVS</sequence>
<proteinExistence type="predicted"/>
<feature type="region of interest" description="Disordered" evidence="1">
    <location>
        <begin position="1"/>
        <end position="37"/>
    </location>
</feature>
<organism evidence="3">
    <name type="scientific">Arion vulgaris</name>
    <dbReference type="NCBI Taxonomy" id="1028688"/>
    <lineage>
        <taxon>Eukaryota</taxon>
        <taxon>Metazoa</taxon>
        <taxon>Spiralia</taxon>
        <taxon>Lophotrochozoa</taxon>
        <taxon>Mollusca</taxon>
        <taxon>Gastropoda</taxon>
        <taxon>Heterobranchia</taxon>
        <taxon>Euthyneura</taxon>
        <taxon>Panpulmonata</taxon>
        <taxon>Eupulmonata</taxon>
        <taxon>Stylommatophora</taxon>
        <taxon>Helicina</taxon>
        <taxon>Arionoidea</taxon>
        <taxon>Arionidae</taxon>
        <taxon>Arion</taxon>
    </lineage>
</organism>
<evidence type="ECO:0000313" key="4">
    <source>
        <dbReference type="EMBL" id="CEK76370.1"/>
    </source>
</evidence>
<feature type="non-terminal residue" evidence="3">
    <location>
        <position position="1"/>
    </location>
</feature>
<name>A0A0B7A5Y1_9EUPU</name>
<dbReference type="AlphaFoldDB" id="A0A0B7A5Y1"/>
<reference evidence="3" key="1">
    <citation type="submission" date="2014-12" db="EMBL/GenBank/DDBJ databases">
        <title>Insight into the proteome of Arion vulgaris.</title>
        <authorList>
            <person name="Aradska J."/>
            <person name="Bulat T."/>
            <person name="Smidak R."/>
            <person name="Sarate P."/>
            <person name="Gangsoo J."/>
            <person name="Sialana F."/>
            <person name="Bilban M."/>
            <person name="Lubec G."/>
        </authorList>
    </citation>
    <scope>NUCLEOTIDE SEQUENCE</scope>
    <source>
        <tissue evidence="3">Skin</tissue>
    </source>
</reference>
<feature type="compositionally biased region" description="Basic and acidic residues" evidence="1">
    <location>
        <begin position="1"/>
        <end position="10"/>
    </location>
</feature>
<dbReference type="EMBL" id="HACG01029505">
    <property type="protein sequence ID" value="CEK76370.1"/>
    <property type="molecule type" value="Transcribed_RNA"/>
</dbReference>
<protein>
    <submittedName>
        <fullName evidence="3">Uncharacterized protein</fullName>
    </submittedName>
</protein>
<evidence type="ECO:0000256" key="1">
    <source>
        <dbReference type="SAM" id="MobiDB-lite"/>
    </source>
</evidence>
<dbReference type="EMBL" id="HACG01029504">
    <property type="protein sequence ID" value="CEK76369.1"/>
    <property type="molecule type" value="Transcribed_RNA"/>
</dbReference>
<feature type="compositionally biased region" description="Polar residues" evidence="1">
    <location>
        <begin position="27"/>
        <end position="37"/>
    </location>
</feature>